<feature type="compositionally biased region" description="Basic and acidic residues" evidence="1">
    <location>
        <begin position="57"/>
        <end position="66"/>
    </location>
</feature>
<comment type="caution">
    <text evidence="2">The sequence shown here is derived from an EMBL/GenBank/DDBJ whole genome shotgun (WGS) entry which is preliminary data.</text>
</comment>
<dbReference type="EMBL" id="JANPWB010000010">
    <property type="protein sequence ID" value="KAJ1134796.1"/>
    <property type="molecule type" value="Genomic_DNA"/>
</dbReference>
<proteinExistence type="predicted"/>
<name>A0AAV7Q2J4_PLEWA</name>
<sequence length="141" mass="15802">MNLKGTSGRRPRSLEKFGELLKKSSIEGRPTAATLAGLPQPRPGLICGFFPVKKISKKETKSDRRKLTGTSRPAFPRRAPRTSDQDPGLPRPKDFHLEKMTKSEGKNLHQGFPRRVSGEAFQEVGLDWQVRPAEVNLQKND</sequence>
<evidence type="ECO:0000313" key="2">
    <source>
        <dbReference type="EMBL" id="KAJ1134796.1"/>
    </source>
</evidence>
<reference evidence="2" key="1">
    <citation type="journal article" date="2022" name="bioRxiv">
        <title>Sequencing and chromosome-scale assembly of the giantPleurodeles waltlgenome.</title>
        <authorList>
            <person name="Brown T."/>
            <person name="Elewa A."/>
            <person name="Iarovenko S."/>
            <person name="Subramanian E."/>
            <person name="Araus A.J."/>
            <person name="Petzold A."/>
            <person name="Susuki M."/>
            <person name="Suzuki K.-i.T."/>
            <person name="Hayashi T."/>
            <person name="Toyoda A."/>
            <person name="Oliveira C."/>
            <person name="Osipova E."/>
            <person name="Leigh N.D."/>
            <person name="Simon A."/>
            <person name="Yun M.H."/>
        </authorList>
    </citation>
    <scope>NUCLEOTIDE SEQUENCE</scope>
    <source>
        <strain evidence="2">20211129_DDA</strain>
        <tissue evidence="2">Liver</tissue>
    </source>
</reference>
<accession>A0AAV7Q2J4</accession>
<evidence type="ECO:0000313" key="3">
    <source>
        <dbReference type="Proteomes" id="UP001066276"/>
    </source>
</evidence>
<evidence type="ECO:0000256" key="1">
    <source>
        <dbReference type="SAM" id="MobiDB-lite"/>
    </source>
</evidence>
<gene>
    <name evidence="2" type="ORF">NDU88_001242</name>
</gene>
<organism evidence="2 3">
    <name type="scientific">Pleurodeles waltl</name>
    <name type="common">Iberian ribbed newt</name>
    <dbReference type="NCBI Taxonomy" id="8319"/>
    <lineage>
        <taxon>Eukaryota</taxon>
        <taxon>Metazoa</taxon>
        <taxon>Chordata</taxon>
        <taxon>Craniata</taxon>
        <taxon>Vertebrata</taxon>
        <taxon>Euteleostomi</taxon>
        <taxon>Amphibia</taxon>
        <taxon>Batrachia</taxon>
        <taxon>Caudata</taxon>
        <taxon>Salamandroidea</taxon>
        <taxon>Salamandridae</taxon>
        <taxon>Pleurodelinae</taxon>
        <taxon>Pleurodeles</taxon>
    </lineage>
</organism>
<keyword evidence="3" id="KW-1185">Reference proteome</keyword>
<dbReference type="Proteomes" id="UP001066276">
    <property type="component" value="Chromosome 6"/>
</dbReference>
<feature type="region of interest" description="Disordered" evidence="1">
    <location>
        <begin position="57"/>
        <end position="96"/>
    </location>
</feature>
<protein>
    <submittedName>
        <fullName evidence="2">Uncharacterized protein</fullName>
    </submittedName>
</protein>
<dbReference type="AlphaFoldDB" id="A0AAV7Q2J4"/>